<evidence type="ECO:0000259" key="2">
    <source>
        <dbReference type="Pfam" id="PF00078"/>
    </source>
</evidence>
<dbReference type="InterPro" id="IPR051320">
    <property type="entry name" value="Viral_Replic_Matur_Polypro"/>
</dbReference>
<dbReference type="InterPro" id="IPR043128">
    <property type="entry name" value="Rev_trsase/Diguanyl_cyclase"/>
</dbReference>
<dbReference type="OrthoDB" id="9950135at2759"/>
<dbReference type="Pfam" id="PF00078">
    <property type="entry name" value="RVT_1"/>
    <property type="match status" value="1"/>
</dbReference>
<dbReference type="PANTHER" id="PTHR33064:SF37">
    <property type="entry name" value="RIBONUCLEASE H"/>
    <property type="match status" value="1"/>
</dbReference>
<evidence type="ECO:0000313" key="3">
    <source>
        <dbReference type="EMBL" id="PIK41164.1"/>
    </source>
</evidence>
<gene>
    <name evidence="3" type="ORF">BSL78_21988</name>
</gene>
<dbReference type="InterPro" id="IPR000477">
    <property type="entry name" value="RT_dom"/>
</dbReference>
<dbReference type="Proteomes" id="UP000230750">
    <property type="component" value="Unassembled WGS sequence"/>
</dbReference>
<reference evidence="3 4" key="1">
    <citation type="journal article" date="2017" name="PLoS Biol.">
        <title>The sea cucumber genome provides insights into morphological evolution and visceral regeneration.</title>
        <authorList>
            <person name="Zhang X."/>
            <person name="Sun L."/>
            <person name="Yuan J."/>
            <person name="Sun Y."/>
            <person name="Gao Y."/>
            <person name="Zhang L."/>
            <person name="Li S."/>
            <person name="Dai H."/>
            <person name="Hamel J.F."/>
            <person name="Liu C."/>
            <person name="Yu Y."/>
            <person name="Liu S."/>
            <person name="Lin W."/>
            <person name="Guo K."/>
            <person name="Jin S."/>
            <person name="Xu P."/>
            <person name="Storey K.B."/>
            <person name="Huan P."/>
            <person name="Zhang T."/>
            <person name="Zhou Y."/>
            <person name="Zhang J."/>
            <person name="Lin C."/>
            <person name="Li X."/>
            <person name="Xing L."/>
            <person name="Huo D."/>
            <person name="Sun M."/>
            <person name="Wang L."/>
            <person name="Mercier A."/>
            <person name="Li F."/>
            <person name="Yang H."/>
            <person name="Xiang J."/>
        </authorList>
    </citation>
    <scope>NUCLEOTIDE SEQUENCE [LARGE SCALE GENOMIC DNA]</scope>
    <source>
        <strain evidence="3">Shaxun</strain>
        <tissue evidence="3">Muscle</tissue>
    </source>
</reference>
<dbReference type="AlphaFoldDB" id="A0A2G8JZK8"/>
<organism evidence="3 4">
    <name type="scientific">Stichopus japonicus</name>
    <name type="common">Sea cucumber</name>
    <dbReference type="NCBI Taxonomy" id="307972"/>
    <lineage>
        <taxon>Eukaryota</taxon>
        <taxon>Metazoa</taxon>
        <taxon>Echinodermata</taxon>
        <taxon>Eleutherozoa</taxon>
        <taxon>Echinozoa</taxon>
        <taxon>Holothuroidea</taxon>
        <taxon>Aspidochirotacea</taxon>
        <taxon>Aspidochirotida</taxon>
        <taxon>Stichopodidae</taxon>
        <taxon>Apostichopus</taxon>
    </lineage>
</organism>
<protein>
    <recommendedName>
        <fullName evidence="2">Reverse transcriptase domain-containing protein</fullName>
    </recommendedName>
</protein>
<comment type="caution">
    <text evidence="3">The sequence shown here is derived from an EMBL/GenBank/DDBJ whole genome shotgun (WGS) entry which is preliminary data.</text>
</comment>
<proteinExistence type="predicted"/>
<dbReference type="PANTHER" id="PTHR33064">
    <property type="entry name" value="POL PROTEIN"/>
    <property type="match status" value="1"/>
</dbReference>
<feature type="domain" description="Reverse transcriptase" evidence="2">
    <location>
        <begin position="254"/>
        <end position="302"/>
    </location>
</feature>
<keyword evidence="4" id="KW-1185">Reference proteome</keyword>
<evidence type="ECO:0000256" key="1">
    <source>
        <dbReference type="SAM" id="MobiDB-lite"/>
    </source>
</evidence>
<feature type="region of interest" description="Disordered" evidence="1">
    <location>
        <begin position="365"/>
        <end position="396"/>
    </location>
</feature>
<evidence type="ECO:0000313" key="4">
    <source>
        <dbReference type="Proteomes" id="UP000230750"/>
    </source>
</evidence>
<dbReference type="SUPFAM" id="SSF56672">
    <property type="entry name" value="DNA/RNA polymerases"/>
    <property type="match status" value="1"/>
</dbReference>
<dbReference type="EMBL" id="MRZV01001045">
    <property type="protein sequence ID" value="PIK41164.1"/>
    <property type="molecule type" value="Genomic_DNA"/>
</dbReference>
<dbReference type="InterPro" id="IPR043502">
    <property type="entry name" value="DNA/RNA_pol_sf"/>
</dbReference>
<dbReference type="Gene3D" id="3.30.70.270">
    <property type="match status" value="2"/>
</dbReference>
<sequence>MGRKSLNYDSLKNFREEGQIGNRPLVLQHSKDCCIMGHWGKVSLISEEWAERHLPEVTIRPVEELLDCLGLKLNAVTGTTIGFKGCIEVQFQIPQANSTIHVDMTVPMLVTEESLENPIIGFNVSEEMARGNPLQAMQRQFCTLLPHMNHSQVNRVVSVLHGTDSDVICTVKTKRNLVTIKAGETKLLKCWTHARVNAEVTAVFEPDEVQQYHNDLEFHATPMTIRPGNSCQVEVPVTKWHERHNIARTYSYGTDDILVYSETFQDHLSRLRQVLQRIQQYGMKLKAAKCRLFKRKVNYLGRVISAEGHLVNPSETKALEALQEANPSTVGDVRKLMGFIGYYRRVYIQDFSRLAKPLYDLLSPQDMKNKGSKNTGEKKMGQWLSKTPLEWTSSHQ</sequence>
<accession>A0A2G8JZK8</accession>
<name>A0A2G8JZK8_STIJA</name>